<evidence type="ECO:0008006" key="2">
    <source>
        <dbReference type="Google" id="ProtNLM"/>
    </source>
</evidence>
<evidence type="ECO:0000313" key="1">
    <source>
        <dbReference type="EMBL" id="CAD8873645.1"/>
    </source>
</evidence>
<reference evidence="1" key="1">
    <citation type="submission" date="2021-01" db="EMBL/GenBank/DDBJ databases">
        <authorList>
            <person name="Corre E."/>
            <person name="Pelletier E."/>
            <person name="Niang G."/>
            <person name="Scheremetjew M."/>
            <person name="Finn R."/>
            <person name="Kale V."/>
            <person name="Holt S."/>
            <person name="Cochrane G."/>
            <person name="Meng A."/>
            <person name="Brown T."/>
            <person name="Cohen L."/>
        </authorList>
    </citation>
    <scope>NUCLEOTIDE SEQUENCE</scope>
    <source>
        <strain evidence="1">308</strain>
    </source>
</reference>
<gene>
    <name evidence="1" type="ORF">CHYS00102_LOCUS803</name>
</gene>
<sequence length="179" mass="19843">MSCLEIGSLSSCEMLLWIGFPANEISEIFINCPSTCGICKIMKPIENTNISILNRKKSPENKSLFKISPMPILTQAPTLLPSKKTSESTSSEKNTLVSLLFRSSGCTDSIDYKTPLGLRCSNHNDIPLPCESYYTVGFDDDAVLQLLLNCPRACGLCDKWIRPSLLPFLSRMEDLLISD</sequence>
<protein>
    <recommendedName>
        <fullName evidence="2">ShKT domain-containing protein</fullName>
    </recommendedName>
</protein>
<accession>A0A7S1FKD1</accession>
<organism evidence="1">
    <name type="scientific">Corethron hystrix</name>
    <dbReference type="NCBI Taxonomy" id="216773"/>
    <lineage>
        <taxon>Eukaryota</taxon>
        <taxon>Sar</taxon>
        <taxon>Stramenopiles</taxon>
        <taxon>Ochrophyta</taxon>
        <taxon>Bacillariophyta</taxon>
        <taxon>Coscinodiscophyceae</taxon>
        <taxon>Corethrophycidae</taxon>
        <taxon>Corethrales</taxon>
        <taxon>Corethraceae</taxon>
        <taxon>Corethron</taxon>
    </lineage>
</organism>
<dbReference type="EMBL" id="HBFR01001226">
    <property type="protein sequence ID" value="CAD8873645.1"/>
    <property type="molecule type" value="Transcribed_RNA"/>
</dbReference>
<proteinExistence type="predicted"/>
<dbReference type="AlphaFoldDB" id="A0A7S1FKD1"/>
<name>A0A7S1FKD1_9STRA</name>